<keyword evidence="3" id="KW-0597">Phosphoprotein</keyword>
<evidence type="ECO:0000256" key="3">
    <source>
        <dbReference type="PROSITE-ProRule" id="PRU00169"/>
    </source>
</evidence>
<dbReference type="Proteomes" id="UP000002377">
    <property type="component" value="Chromosome"/>
</dbReference>
<dbReference type="GO" id="GO:0016887">
    <property type="term" value="F:ATP hydrolysis activity"/>
    <property type="evidence" value="ECO:0007669"/>
    <property type="project" value="TreeGrafter"/>
</dbReference>
<dbReference type="GO" id="GO:0005829">
    <property type="term" value="C:cytosol"/>
    <property type="evidence" value="ECO:0007669"/>
    <property type="project" value="TreeGrafter"/>
</dbReference>
<dbReference type="PANTHER" id="PTHR43384">
    <property type="entry name" value="SEPTUM SITE-DETERMINING PROTEIN MIND HOMOLOG, CHLOROPLASTIC-RELATED"/>
    <property type="match status" value="1"/>
</dbReference>
<dbReference type="SUPFAM" id="SSF52540">
    <property type="entry name" value="P-loop containing nucleoside triphosphate hydrolases"/>
    <property type="match status" value="1"/>
</dbReference>
<dbReference type="InterPro" id="IPR011006">
    <property type="entry name" value="CheY-like_superfamily"/>
</dbReference>
<dbReference type="STRING" id="635013.TherJR_2810"/>
<reference evidence="5 6" key="1">
    <citation type="submission" date="2010-05" db="EMBL/GenBank/DDBJ databases">
        <title>Complete sequence of Thermincola sp. JR.</title>
        <authorList>
            <consortium name="US DOE Joint Genome Institute"/>
            <person name="Lucas S."/>
            <person name="Copeland A."/>
            <person name="Lapidus A."/>
            <person name="Cheng J.-F."/>
            <person name="Bruce D."/>
            <person name="Goodwin L."/>
            <person name="Pitluck S."/>
            <person name="Chertkov O."/>
            <person name="Detter J.C."/>
            <person name="Han C."/>
            <person name="Tapia R."/>
            <person name="Land M."/>
            <person name="Hauser L."/>
            <person name="Kyrpides N."/>
            <person name="Mikhailova N."/>
            <person name="Hazen T.C."/>
            <person name="Woyke T."/>
        </authorList>
    </citation>
    <scope>NUCLEOTIDE SEQUENCE [LARGE SCALE GENOMIC DNA]</scope>
    <source>
        <strain evidence="5 6">JR</strain>
    </source>
</reference>
<dbReference type="SUPFAM" id="SSF52172">
    <property type="entry name" value="CheY-like"/>
    <property type="match status" value="1"/>
</dbReference>
<dbReference type="Pfam" id="PF00072">
    <property type="entry name" value="Response_reg"/>
    <property type="match status" value="1"/>
</dbReference>
<dbReference type="Pfam" id="PF13614">
    <property type="entry name" value="AAA_31"/>
    <property type="match status" value="1"/>
</dbReference>
<name>D5XCW6_THEPJ</name>
<dbReference type="InterPro" id="IPR025669">
    <property type="entry name" value="AAA_dom"/>
</dbReference>
<sequence length="402" mass="44237">MPIKVLIADDVAETRENIKRLLQFEKEITVVGEAVDGEDVIRQTGKLNPDIILMDINMPGLDGIKATEAISLKYPKTSIIIISVQGEVEYVRRAMAAGAREYMVKPFTSDELAGTIKNVYDFEMKRKIQAADPLKLMDNKDPQIITVFSTKGGVGKTTIVTNLAVSLFHESRKKVVIVDLDLQFGDVAVMMNVIPKRTITELIQDIGSLDAETLESYLVPHSSGVRVLPAPTRPEYAELITAAHVEKILNTLKQKYDYIIVDTPPFFHETTLTALDICQQILLIVSLDLPTIKNVKLGLEVLESLHHKGKVKLILNRSSNEIGIKCSDMERSLGMKVAAHIPSDGRVVVGAVNKGVPFVISQPGAKISQSVKELAQMIIKRSDTGLETGDESKKGLLSRLFG</sequence>
<dbReference type="eggNOG" id="COG4963">
    <property type="taxonomic scope" value="Bacteria"/>
</dbReference>
<feature type="modified residue" description="4-aspartylphosphate" evidence="3">
    <location>
        <position position="55"/>
    </location>
</feature>
<dbReference type="AlphaFoldDB" id="D5XCW6"/>
<dbReference type="GO" id="GO:0051782">
    <property type="term" value="P:negative regulation of cell division"/>
    <property type="evidence" value="ECO:0007669"/>
    <property type="project" value="TreeGrafter"/>
</dbReference>
<dbReference type="eggNOG" id="COG2197">
    <property type="taxonomic scope" value="Bacteria"/>
</dbReference>
<dbReference type="Gene3D" id="3.40.50.300">
    <property type="entry name" value="P-loop containing nucleotide triphosphate hydrolases"/>
    <property type="match status" value="1"/>
</dbReference>
<dbReference type="GO" id="GO:0005524">
    <property type="term" value="F:ATP binding"/>
    <property type="evidence" value="ECO:0007669"/>
    <property type="project" value="TreeGrafter"/>
</dbReference>
<evidence type="ECO:0000313" key="6">
    <source>
        <dbReference type="Proteomes" id="UP000002377"/>
    </source>
</evidence>
<evidence type="ECO:0000259" key="4">
    <source>
        <dbReference type="PROSITE" id="PS50110"/>
    </source>
</evidence>
<dbReference type="GO" id="GO:0009898">
    <property type="term" value="C:cytoplasmic side of plasma membrane"/>
    <property type="evidence" value="ECO:0007669"/>
    <property type="project" value="TreeGrafter"/>
</dbReference>
<dbReference type="PANTHER" id="PTHR43384:SF13">
    <property type="entry name" value="SLR0110 PROTEIN"/>
    <property type="match status" value="1"/>
</dbReference>
<dbReference type="InterPro" id="IPR027417">
    <property type="entry name" value="P-loop_NTPase"/>
</dbReference>
<proteinExistence type="predicted"/>
<protein>
    <recommendedName>
        <fullName evidence="1">Stage 0 sporulation protein A homolog</fullName>
    </recommendedName>
</protein>
<organism evidence="5 6">
    <name type="scientific">Thermincola potens (strain JR)</name>
    <dbReference type="NCBI Taxonomy" id="635013"/>
    <lineage>
        <taxon>Bacteria</taxon>
        <taxon>Bacillati</taxon>
        <taxon>Bacillota</taxon>
        <taxon>Clostridia</taxon>
        <taxon>Eubacteriales</taxon>
        <taxon>Thermincolaceae</taxon>
        <taxon>Thermincola</taxon>
    </lineage>
</organism>
<accession>D5XCW6</accession>
<dbReference type="InterPro" id="IPR001789">
    <property type="entry name" value="Sig_transdc_resp-reg_receiver"/>
</dbReference>
<dbReference type="OrthoDB" id="9794577at2"/>
<evidence type="ECO:0000256" key="2">
    <source>
        <dbReference type="ARBA" id="ARBA00024867"/>
    </source>
</evidence>
<evidence type="ECO:0000313" key="5">
    <source>
        <dbReference type="EMBL" id="ADG83642.1"/>
    </source>
</evidence>
<dbReference type="GO" id="GO:0000160">
    <property type="term" value="P:phosphorelay signal transduction system"/>
    <property type="evidence" value="ECO:0007669"/>
    <property type="project" value="InterPro"/>
</dbReference>
<dbReference type="PROSITE" id="PS50110">
    <property type="entry name" value="RESPONSE_REGULATORY"/>
    <property type="match status" value="1"/>
</dbReference>
<dbReference type="HOGENOM" id="CLU_033160_3_1_9"/>
<dbReference type="CDD" id="cd17535">
    <property type="entry name" value="REC_NarL-like"/>
    <property type="match status" value="1"/>
</dbReference>
<keyword evidence="6" id="KW-1185">Reference proteome</keyword>
<dbReference type="InterPro" id="IPR050625">
    <property type="entry name" value="ParA/MinD_ATPase"/>
</dbReference>
<gene>
    <name evidence="5" type="ordered locus">TherJR_2810</name>
</gene>
<dbReference type="InterPro" id="IPR058245">
    <property type="entry name" value="NreC/VraR/RcsB-like_REC"/>
</dbReference>
<feature type="domain" description="Response regulatory" evidence="4">
    <location>
        <begin position="4"/>
        <end position="120"/>
    </location>
</feature>
<evidence type="ECO:0000256" key="1">
    <source>
        <dbReference type="ARBA" id="ARBA00018672"/>
    </source>
</evidence>
<dbReference type="EMBL" id="CP002028">
    <property type="protein sequence ID" value="ADG83642.1"/>
    <property type="molecule type" value="Genomic_DNA"/>
</dbReference>
<dbReference type="RefSeq" id="WP_013121632.1">
    <property type="nucleotide sequence ID" value="NC_014152.1"/>
</dbReference>
<comment type="function">
    <text evidence="2">May play the central regulatory role in sporulation. It may be an element of the effector pathway responsible for the activation of sporulation genes in response to nutritional stress. Spo0A may act in concert with spo0H (a sigma factor) to control the expression of some genes that are critical to the sporulation process.</text>
</comment>
<dbReference type="SMART" id="SM00448">
    <property type="entry name" value="REC"/>
    <property type="match status" value="1"/>
</dbReference>
<dbReference type="KEGG" id="tjr:TherJR_2810"/>
<dbReference type="Gene3D" id="3.40.50.2300">
    <property type="match status" value="1"/>
</dbReference>